<proteinExistence type="predicted"/>
<reference evidence="2 3" key="1">
    <citation type="submission" date="2019-09" db="EMBL/GenBank/DDBJ databases">
        <title>In-depth cultivation of the pig gut microbiome towards novel bacterial diversity and tailored functional studies.</title>
        <authorList>
            <person name="Wylensek D."/>
            <person name="Hitch T.C.A."/>
            <person name="Clavel T."/>
        </authorList>
    </citation>
    <scope>NUCLEOTIDE SEQUENCE [LARGE SCALE GENOMIC DNA]</scope>
    <source>
        <strain evidence="2 3">WCA-389-WT-3C</strain>
    </source>
</reference>
<dbReference type="EMBL" id="VULU01000021">
    <property type="protein sequence ID" value="MSS49029.1"/>
    <property type="molecule type" value="Genomic_DNA"/>
</dbReference>
<feature type="compositionally biased region" description="Basic and acidic residues" evidence="1">
    <location>
        <begin position="116"/>
        <end position="129"/>
    </location>
</feature>
<feature type="compositionally biased region" description="Polar residues" evidence="1">
    <location>
        <begin position="132"/>
        <end position="141"/>
    </location>
</feature>
<gene>
    <name evidence="2" type="ORF">FYJ30_12175</name>
</gene>
<evidence type="ECO:0000313" key="3">
    <source>
        <dbReference type="Proteomes" id="UP000460950"/>
    </source>
</evidence>
<feature type="region of interest" description="Disordered" evidence="1">
    <location>
        <begin position="116"/>
        <end position="141"/>
    </location>
</feature>
<accession>A0A7K0JG99</accession>
<comment type="caution">
    <text evidence="2">The sequence shown here is derived from an EMBL/GenBank/DDBJ whole genome shotgun (WGS) entry which is preliminary data.</text>
</comment>
<organism evidence="2 3">
    <name type="scientific">Phocaeicola vulgatus</name>
    <name type="common">Bacteroides vulgatus</name>
    <dbReference type="NCBI Taxonomy" id="821"/>
    <lineage>
        <taxon>Bacteria</taxon>
        <taxon>Pseudomonadati</taxon>
        <taxon>Bacteroidota</taxon>
        <taxon>Bacteroidia</taxon>
        <taxon>Bacteroidales</taxon>
        <taxon>Bacteroidaceae</taxon>
        <taxon>Phocaeicola</taxon>
    </lineage>
</organism>
<sequence>MNGKGTDTFKTAIQNYLEYRAATDELFAPLFANPNKSIDECCKYIICEVHKSGMNGFDDDEIFGMAVHYYDENEIEVGNPPQCRIISNVHTDLTEEEKKEARQKAIEQYQQAELRKMQDRNKPKAKPAEKVTNVQPSLFDF</sequence>
<protein>
    <submittedName>
        <fullName evidence="2">PcfK-like protein</fullName>
    </submittedName>
</protein>
<dbReference type="Pfam" id="PF14058">
    <property type="entry name" value="PcfK"/>
    <property type="match status" value="1"/>
</dbReference>
<dbReference type="RefSeq" id="WP_154577486.1">
    <property type="nucleotide sequence ID" value="NZ_DAWEEQ010000118.1"/>
</dbReference>
<evidence type="ECO:0000313" key="2">
    <source>
        <dbReference type="EMBL" id="MSS49029.1"/>
    </source>
</evidence>
<name>A0A7K0JG99_PHOVU</name>
<dbReference type="InterPro" id="IPR025624">
    <property type="entry name" value="PcfK"/>
</dbReference>
<dbReference type="AlphaFoldDB" id="A0A7K0JG99"/>
<dbReference type="Proteomes" id="UP000460950">
    <property type="component" value="Unassembled WGS sequence"/>
</dbReference>
<evidence type="ECO:0000256" key="1">
    <source>
        <dbReference type="SAM" id="MobiDB-lite"/>
    </source>
</evidence>